<dbReference type="Proteomes" id="UP000818266">
    <property type="component" value="Unassembled WGS sequence"/>
</dbReference>
<feature type="transmembrane region" description="Helical" evidence="2">
    <location>
        <begin position="168"/>
        <end position="191"/>
    </location>
</feature>
<comment type="caution">
    <text evidence="3">The sequence shown here is derived from an EMBL/GenBank/DDBJ whole genome shotgun (WGS) entry which is preliminary data.</text>
</comment>
<evidence type="ECO:0000313" key="3">
    <source>
        <dbReference type="EMBL" id="NHF63720.1"/>
    </source>
</evidence>
<sequence>MTSTPSSDKKDSTPDSQKSAAARKPAPADATQEEQESAPQSSTPTTDDSTLAAAAAPAAPAEERPAATPEAPAEAKPAEAKPASGETTARSSTAEQPATADQPTTTAADSKVVYVSAPPEPKKKGARGVGTLVVLLGAAIFAAVYAALVLLVSLVAPPVSAGAMLQYFAAPIYWVPVIVFALSYLLLVIIVNRAGWWAHVLGGFIVAVLVYVSFIGAALIMAGAVGAEASVVGSIVLAQLTSPLGFVAAIAAREVPIWVGGLVAKRGRTVTARNAEARAAYQRDLEAHRASVGGQTAV</sequence>
<evidence type="ECO:0000256" key="2">
    <source>
        <dbReference type="SAM" id="Phobius"/>
    </source>
</evidence>
<dbReference type="RefSeq" id="WP_152582703.1">
    <property type="nucleotide sequence ID" value="NZ_JAVJPO010000023.1"/>
</dbReference>
<reference evidence="3 4" key="1">
    <citation type="submission" date="2020-03" db="EMBL/GenBank/DDBJ databases">
        <title>Chryseoglobus sp. isolated from a deep-sea seamount.</title>
        <authorList>
            <person name="Zhang D.-C."/>
        </authorList>
    </citation>
    <scope>NUCLEOTIDE SEQUENCE [LARGE SCALE GENOMIC DNA]</scope>
    <source>
        <strain evidence="3 4">KN1116</strain>
    </source>
</reference>
<keyword evidence="4" id="KW-1185">Reference proteome</keyword>
<feature type="transmembrane region" description="Helical" evidence="2">
    <location>
        <begin position="203"/>
        <end position="225"/>
    </location>
</feature>
<evidence type="ECO:0000313" key="4">
    <source>
        <dbReference type="Proteomes" id="UP000818266"/>
    </source>
</evidence>
<keyword evidence="2" id="KW-0472">Membrane</keyword>
<keyword evidence="2" id="KW-1133">Transmembrane helix</keyword>
<gene>
    <name evidence="3" type="ORF">FK219_010825</name>
</gene>
<dbReference type="OrthoDB" id="5109074at2"/>
<keyword evidence="2" id="KW-0812">Transmembrane</keyword>
<name>A0A9E5JQG3_9MICO</name>
<proteinExistence type="predicted"/>
<accession>A0A9E5JQG3</accession>
<feature type="compositionally biased region" description="Low complexity" evidence="1">
    <location>
        <begin position="93"/>
        <end position="109"/>
    </location>
</feature>
<feature type="compositionally biased region" description="Low complexity" evidence="1">
    <location>
        <begin position="14"/>
        <end position="30"/>
    </location>
</feature>
<feature type="transmembrane region" description="Helical" evidence="2">
    <location>
        <begin position="231"/>
        <end position="252"/>
    </location>
</feature>
<dbReference type="EMBL" id="VIKT02000019">
    <property type="protein sequence ID" value="NHF63720.1"/>
    <property type="molecule type" value="Genomic_DNA"/>
</dbReference>
<feature type="region of interest" description="Disordered" evidence="1">
    <location>
        <begin position="1"/>
        <end position="112"/>
    </location>
</feature>
<feature type="transmembrane region" description="Helical" evidence="2">
    <location>
        <begin position="132"/>
        <end position="156"/>
    </location>
</feature>
<feature type="compositionally biased region" description="Low complexity" evidence="1">
    <location>
        <begin position="37"/>
        <end position="83"/>
    </location>
</feature>
<protein>
    <submittedName>
        <fullName evidence="3">Uncharacterized protein</fullName>
    </submittedName>
</protein>
<evidence type="ECO:0000256" key="1">
    <source>
        <dbReference type="SAM" id="MobiDB-lite"/>
    </source>
</evidence>
<organism evidence="3 4">
    <name type="scientific">Microcella pacifica</name>
    <dbReference type="NCBI Taxonomy" id="2591847"/>
    <lineage>
        <taxon>Bacteria</taxon>
        <taxon>Bacillati</taxon>
        <taxon>Actinomycetota</taxon>
        <taxon>Actinomycetes</taxon>
        <taxon>Micrococcales</taxon>
        <taxon>Microbacteriaceae</taxon>
        <taxon>Microcella</taxon>
    </lineage>
</organism>
<dbReference type="AlphaFoldDB" id="A0A9E5JQG3"/>